<feature type="region of interest" description="Disordered" evidence="1">
    <location>
        <begin position="15"/>
        <end position="38"/>
    </location>
</feature>
<evidence type="ECO:0000256" key="1">
    <source>
        <dbReference type="SAM" id="MobiDB-lite"/>
    </source>
</evidence>
<name>A0A2P8I219_SACCR</name>
<dbReference type="SUPFAM" id="SSF56317">
    <property type="entry name" value="Carbon-nitrogen hydrolase"/>
    <property type="match status" value="1"/>
</dbReference>
<dbReference type="EMBL" id="PYAX01000013">
    <property type="protein sequence ID" value="PSL52517.1"/>
    <property type="molecule type" value="Genomic_DNA"/>
</dbReference>
<dbReference type="Proteomes" id="UP000241118">
    <property type="component" value="Unassembled WGS sequence"/>
</dbReference>
<evidence type="ECO:0000313" key="3">
    <source>
        <dbReference type="Proteomes" id="UP000241118"/>
    </source>
</evidence>
<evidence type="ECO:0000313" key="2">
    <source>
        <dbReference type="EMBL" id="PSL52517.1"/>
    </source>
</evidence>
<dbReference type="InterPro" id="IPR036526">
    <property type="entry name" value="C-N_Hydrolase_sf"/>
</dbReference>
<organism evidence="2 3">
    <name type="scientific">Saccharothrix carnea</name>
    <dbReference type="NCBI Taxonomy" id="1280637"/>
    <lineage>
        <taxon>Bacteria</taxon>
        <taxon>Bacillati</taxon>
        <taxon>Actinomycetota</taxon>
        <taxon>Actinomycetes</taxon>
        <taxon>Pseudonocardiales</taxon>
        <taxon>Pseudonocardiaceae</taxon>
        <taxon>Saccharothrix</taxon>
    </lineage>
</organism>
<reference evidence="2 3" key="1">
    <citation type="submission" date="2018-03" db="EMBL/GenBank/DDBJ databases">
        <title>Genomic Encyclopedia of Type Strains, Phase III (KMG-III): the genomes of soil and plant-associated and newly described type strains.</title>
        <authorList>
            <person name="Whitman W."/>
        </authorList>
    </citation>
    <scope>NUCLEOTIDE SEQUENCE [LARGE SCALE GENOMIC DNA]</scope>
    <source>
        <strain evidence="2 3">CGMCC 4.7097</strain>
    </source>
</reference>
<feature type="region of interest" description="Disordered" evidence="1">
    <location>
        <begin position="176"/>
        <end position="249"/>
    </location>
</feature>
<accession>A0A2P8I219</accession>
<dbReference type="Gene3D" id="3.60.110.10">
    <property type="entry name" value="Carbon-nitrogen hydrolase"/>
    <property type="match status" value="1"/>
</dbReference>
<evidence type="ECO:0008006" key="4">
    <source>
        <dbReference type="Google" id="ProtNLM"/>
    </source>
</evidence>
<dbReference type="AlphaFoldDB" id="A0A2P8I219"/>
<comment type="caution">
    <text evidence="2">The sequence shown here is derived from an EMBL/GenBank/DDBJ whole genome shotgun (WGS) entry which is preliminary data.</text>
</comment>
<protein>
    <recommendedName>
        <fullName evidence="4">CN hydrolase domain-containing protein</fullName>
    </recommendedName>
</protein>
<feature type="compositionally biased region" description="Low complexity" evidence="1">
    <location>
        <begin position="194"/>
        <end position="208"/>
    </location>
</feature>
<gene>
    <name evidence="2" type="ORF">B0I31_113190</name>
</gene>
<sequence>MNPTSRRIERWLKTRVPRPGHYGEKDAQPVRRPGRLRPTSSLPLPCWKKLNVPTAWGRHDIPPYIVSSHSHEAPGRALTAAACPARAEPGDVKANVATATRLVSPAVRRGARLVPLPELFLCAYHPVILARDPEVVTSSPPRTGTSGTSAWHHWPRPPARVPLRCSSGERVVPGRPPYQLWPWPTPSAGRTTGSSTEARPSTTPTARPSPRRLMRVRPWRWPSSIRDAGPHPRRPDAVSGRLLECREGS</sequence>
<feature type="compositionally biased region" description="Basic residues" evidence="1">
    <location>
        <begin position="209"/>
        <end position="218"/>
    </location>
</feature>
<proteinExistence type="predicted"/>
<keyword evidence="3" id="KW-1185">Reference proteome</keyword>